<dbReference type="PANTHER" id="PTHR33481">
    <property type="entry name" value="REVERSE TRANSCRIPTASE"/>
    <property type="match status" value="1"/>
</dbReference>
<dbReference type="Pfam" id="PF00078">
    <property type="entry name" value="RVT_1"/>
    <property type="match status" value="1"/>
</dbReference>
<evidence type="ECO:0000259" key="1">
    <source>
        <dbReference type="PROSITE" id="PS50878"/>
    </source>
</evidence>
<dbReference type="InterPro" id="IPR000477">
    <property type="entry name" value="RT_dom"/>
</dbReference>
<dbReference type="STRING" id="1432307.W9CFM4"/>
<comment type="caution">
    <text evidence="2">The sequence shown here is derived from an EMBL/GenBank/DDBJ whole genome shotgun (WGS) entry which is preliminary data.</text>
</comment>
<dbReference type="SUPFAM" id="SSF56672">
    <property type="entry name" value="DNA/RNA polymerases"/>
    <property type="match status" value="1"/>
</dbReference>
<organism evidence="2 3">
    <name type="scientific">Sclerotinia borealis (strain F-4128)</name>
    <dbReference type="NCBI Taxonomy" id="1432307"/>
    <lineage>
        <taxon>Eukaryota</taxon>
        <taxon>Fungi</taxon>
        <taxon>Dikarya</taxon>
        <taxon>Ascomycota</taxon>
        <taxon>Pezizomycotina</taxon>
        <taxon>Leotiomycetes</taxon>
        <taxon>Helotiales</taxon>
        <taxon>Sclerotiniaceae</taxon>
        <taxon>Sclerotinia</taxon>
    </lineage>
</organism>
<evidence type="ECO:0000313" key="2">
    <source>
        <dbReference type="EMBL" id="ESZ93305.1"/>
    </source>
</evidence>
<dbReference type="InterPro" id="IPR043502">
    <property type="entry name" value="DNA/RNA_pol_sf"/>
</dbReference>
<feature type="domain" description="Reverse transcriptase" evidence="1">
    <location>
        <begin position="1"/>
        <end position="226"/>
    </location>
</feature>
<name>W9CFM4_SCLBF</name>
<dbReference type="PROSITE" id="PS50878">
    <property type="entry name" value="RT_POL"/>
    <property type="match status" value="1"/>
</dbReference>
<dbReference type="AlphaFoldDB" id="W9CFM4"/>
<protein>
    <recommendedName>
        <fullName evidence="1">Reverse transcriptase domain-containing protein</fullName>
    </recommendedName>
</protein>
<reference evidence="2 3" key="1">
    <citation type="journal article" date="2014" name="Genome Announc.">
        <title>Draft genome sequence of Sclerotinia borealis, a psychrophilic plant pathogenic fungus.</title>
        <authorList>
            <person name="Mardanov A.V."/>
            <person name="Beletsky A.V."/>
            <person name="Kadnikov V.V."/>
            <person name="Ignatov A.N."/>
            <person name="Ravin N.V."/>
        </authorList>
    </citation>
    <scope>NUCLEOTIDE SEQUENCE [LARGE SCALE GENOMIC DNA]</scope>
    <source>
        <strain evidence="3">F-4157</strain>
    </source>
</reference>
<dbReference type="OrthoDB" id="3561817at2759"/>
<dbReference type="Proteomes" id="UP000019487">
    <property type="component" value="Unassembled WGS sequence"/>
</dbReference>
<dbReference type="PANTHER" id="PTHR33481:SF1">
    <property type="entry name" value="ENDONUCLEASE_EXONUCLEASE_PHOSPHATASE DOMAIN-CONTAINING PROTEIN-RELATED"/>
    <property type="match status" value="1"/>
</dbReference>
<dbReference type="EMBL" id="AYSA01000331">
    <property type="protein sequence ID" value="ESZ93305.1"/>
    <property type="molecule type" value="Genomic_DNA"/>
</dbReference>
<keyword evidence="3" id="KW-1185">Reference proteome</keyword>
<dbReference type="HOGENOM" id="CLU_903620_0_0_1"/>
<evidence type="ECO:0000313" key="3">
    <source>
        <dbReference type="Proteomes" id="UP000019487"/>
    </source>
</evidence>
<accession>W9CFM4</accession>
<proteinExistence type="predicted"/>
<gene>
    <name evidence="2" type="ORF">SBOR_6311</name>
</gene>
<sequence>MPKTGKRDMTSARSWRPIALLSCIGKGLERIIAKRIDWTALKHGIISPQHSRALPKRSTMDLVASFTHNMETALAAGKKVTIITIDIQEAFDTLLKRRLLVKITEQGWPKNLLLLVDSFLTKRKVRVRLEQATTKEHPVACGTPQGSPLSPVLYILYLAELILENTSLRFGYTDDICLYKASKTLEENTRLLARDIQDIIKHKTAQRPKLGQTESSTHLDWHMTQIEKVLTIATRGVIPAWKTTPVTTLYREAGLPSAMATLKEAKLRFALRLQSVDETHPLTKRIEPPMIIKRRGTGSRQRAKTKIQ</sequence>